<evidence type="ECO:0000313" key="2">
    <source>
        <dbReference type="EMBL" id="SDG66040.1"/>
    </source>
</evidence>
<name>A0A1G7W4D7_9BACT</name>
<dbReference type="InterPro" id="IPR052058">
    <property type="entry name" value="Alcohol_O-acetyltransferase"/>
</dbReference>
<dbReference type="Gene3D" id="3.30.559.10">
    <property type="entry name" value="Chloramphenicol acetyltransferase-like domain"/>
    <property type="match status" value="1"/>
</dbReference>
<dbReference type="RefSeq" id="WP_090156595.1">
    <property type="nucleotide sequence ID" value="NZ_FNAN01000021.1"/>
</dbReference>
<dbReference type="OrthoDB" id="5562587at2"/>
<organism evidence="2 3">
    <name type="scientific">Dyadobacter soli</name>
    <dbReference type="NCBI Taxonomy" id="659014"/>
    <lineage>
        <taxon>Bacteria</taxon>
        <taxon>Pseudomonadati</taxon>
        <taxon>Bacteroidota</taxon>
        <taxon>Cytophagia</taxon>
        <taxon>Cytophagales</taxon>
        <taxon>Spirosomataceae</taxon>
        <taxon>Dyadobacter</taxon>
    </lineage>
</organism>
<dbReference type="STRING" id="659014.SAMN04487996_12187"/>
<dbReference type="InterPro" id="IPR023213">
    <property type="entry name" value="CAT-like_dom_sf"/>
</dbReference>
<dbReference type="PANTHER" id="PTHR28037">
    <property type="entry name" value="ALCOHOL O-ACETYLTRANSFERASE 1-RELATED"/>
    <property type="match status" value="1"/>
</dbReference>
<proteinExistence type="predicted"/>
<dbReference type="EMBL" id="FNAN01000021">
    <property type="protein sequence ID" value="SDG66040.1"/>
    <property type="molecule type" value="Genomic_DNA"/>
</dbReference>
<gene>
    <name evidence="2" type="ORF">SAMN04487996_12187</name>
</gene>
<feature type="domain" description="Condensation" evidence="1">
    <location>
        <begin position="24"/>
        <end position="247"/>
    </location>
</feature>
<dbReference type="AlphaFoldDB" id="A0A1G7W4D7"/>
<dbReference type="Gene3D" id="3.30.559.30">
    <property type="entry name" value="Nonribosomal peptide synthetase, condensation domain"/>
    <property type="match status" value="1"/>
</dbReference>
<evidence type="ECO:0000259" key="1">
    <source>
        <dbReference type="Pfam" id="PF00668"/>
    </source>
</evidence>
<dbReference type="GO" id="GO:0003824">
    <property type="term" value="F:catalytic activity"/>
    <property type="evidence" value="ECO:0007669"/>
    <property type="project" value="InterPro"/>
</dbReference>
<dbReference type="SUPFAM" id="SSF52777">
    <property type="entry name" value="CoA-dependent acyltransferases"/>
    <property type="match status" value="2"/>
</dbReference>
<dbReference type="PANTHER" id="PTHR28037:SF1">
    <property type="entry name" value="ALCOHOL O-ACETYLTRANSFERASE 1-RELATED"/>
    <property type="match status" value="1"/>
</dbReference>
<accession>A0A1G7W4D7</accession>
<reference evidence="3" key="1">
    <citation type="submission" date="2016-10" db="EMBL/GenBank/DDBJ databases">
        <authorList>
            <person name="Varghese N."/>
            <person name="Submissions S."/>
        </authorList>
    </citation>
    <scope>NUCLEOTIDE SEQUENCE [LARGE SCALE GENOMIC DNA]</scope>
    <source>
        <strain evidence="3">DSM 25329</strain>
    </source>
</reference>
<keyword evidence="3" id="KW-1185">Reference proteome</keyword>
<dbReference type="Proteomes" id="UP000198748">
    <property type="component" value="Unassembled WGS sequence"/>
</dbReference>
<dbReference type="InterPro" id="IPR001242">
    <property type="entry name" value="Condensation_dom"/>
</dbReference>
<dbReference type="Pfam" id="PF00668">
    <property type="entry name" value="Condensation"/>
    <property type="match status" value="1"/>
</dbReference>
<protein>
    <submittedName>
        <fullName evidence="2">Condensation domain-containing protein</fullName>
    </submittedName>
</protein>
<sequence length="427" mass="48114">MNRQMIVGERIMYADGLAPVNCVFTATLEGQLSEQRLQDALVKIQNRHPLLRTNVARNAANVPSFVTNPAIAPIPIDMIERTSDIQWEEISLLEWPRQFDLMKEPAARLVWLRSEKVSDLLLVCPHCVCDGSGFVTLMRELLLLLDNPEMELEPYEGFQSVDSLVPSSIRDSRMIHWKGKLFSGLAKGLFTILNPKPAPREGNYYLLTHTLDKETTNALVRKCKAEKTTVQAALCTASLIAHQSVRGKESKNKVISPVDIRRYLPAIGRDHLFAFAPIVELSLSQKGVPNDFWQEVRTMKQALVEKAENVNAAEMMFITEYFHSSTGALLRHMRSTKGSHDITISNMGVLDIPVSYNNFHVRAIHSPSVGFPWRNPNTLVVSTFAGRMDLTFCSHESFLPMIDAEKICREAMWVLLEGNYAAALHQE</sequence>
<evidence type="ECO:0000313" key="3">
    <source>
        <dbReference type="Proteomes" id="UP000198748"/>
    </source>
</evidence>